<proteinExistence type="predicted"/>
<gene>
    <name evidence="2" type="ORF">LY89DRAFT_673735</name>
</gene>
<dbReference type="InParanoid" id="A0A194WW84"/>
<keyword evidence="1" id="KW-0732">Signal</keyword>
<sequence length="238" mass="26089">MFFSNLLILGVAAVATVSARAIGEVKPCRTIHDFILCFDLEIFIKIPVRLGAFETIGSSNNTFISTLLQTTQLTTLTAKDPSTSSQPQCAFHPHNHLTHEISQRPITPSSYTNIPSHAWPHISSLLLSHSSSLTSGPPLAKNSVQTLRLSSLTNDVTLESVVLGLVFTAPENEVGNLELRDLSSNKMAEELVGEMQEEGEERKCVQDAVRRVEGERQVEGVLEMSGRGKMGFLVYRVD</sequence>
<name>A0A194WW84_MOLSC</name>
<reference evidence="2 3" key="1">
    <citation type="submission" date="2015-10" db="EMBL/GenBank/DDBJ databases">
        <title>Full genome of DAOMC 229536 Phialocephala scopiformis, a fungal endophyte of spruce producing the potent anti-insectan compound rugulosin.</title>
        <authorList>
            <consortium name="DOE Joint Genome Institute"/>
            <person name="Walker A.K."/>
            <person name="Frasz S.L."/>
            <person name="Seifert K.A."/>
            <person name="Miller J.D."/>
            <person name="Mondo S.J."/>
            <person name="Labutti K."/>
            <person name="Lipzen A."/>
            <person name="Dockter R."/>
            <person name="Kennedy M."/>
            <person name="Grigoriev I.V."/>
            <person name="Spatafora J.W."/>
        </authorList>
    </citation>
    <scope>NUCLEOTIDE SEQUENCE [LARGE SCALE GENOMIC DNA]</scope>
    <source>
        <strain evidence="2 3">CBS 120377</strain>
    </source>
</reference>
<protein>
    <submittedName>
        <fullName evidence="2">Uncharacterized protein</fullName>
    </submittedName>
</protein>
<evidence type="ECO:0000313" key="3">
    <source>
        <dbReference type="Proteomes" id="UP000070700"/>
    </source>
</evidence>
<dbReference type="AlphaFoldDB" id="A0A194WW84"/>
<accession>A0A194WW84</accession>
<evidence type="ECO:0000256" key="1">
    <source>
        <dbReference type="SAM" id="SignalP"/>
    </source>
</evidence>
<keyword evidence="3" id="KW-1185">Reference proteome</keyword>
<dbReference type="OrthoDB" id="3539206at2759"/>
<dbReference type="KEGG" id="psco:LY89DRAFT_673735"/>
<dbReference type="Proteomes" id="UP000070700">
    <property type="component" value="Unassembled WGS sequence"/>
</dbReference>
<dbReference type="EMBL" id="KQ947425">
    <property type="protein sequence ID" value="KUJ11929.1"/>
    <property type="molecule type" value="Genomic_DNA"/>
</dbReference>
<evidence type="ECO:0000313" key="2">
    <source>
        <dbReference type="EMBL" id="KUJ11929.1"/>
    </source>
</evidence>
<organism evidence="2 3">
    <name type="scientific">Mollisia scopiformis</name>
    <name type="common">Conifer needle endophyte fungus</name>
    <name type="synonym">Phialocephala scopiformis</name>
    <dbReference type="NCBI Taxonomy" id="149040"/>
    <lineage>
        <taxon>Eukaryota</taxon>
        <taxon>Fungi</taxon>
        <taxon>Dikarya</taxon>
        <taxon>Ascomycota</taxon>
        <taxon>Pezizomycotina</taxon>
        <taxon>Leotiomycetes</taxon>
        <taxon>Helotiales</taxon>
        <taxon>Mollisiaceae</taxon>
        <taxon>Mollisia</taxon>
    </lineage>
</organism>
<dbReference type="GeneID" id="28823110"/>
<dbReference type="RefSeq" id="XP_018066284.1">
    <property type="nucleotide sequence ID" value="XM_018213384.1"/>
</dbReference>
<feature type="chain" id="PRO_5008267525" evidence="1">
    <location>
        <begin position="22"/>
        <end position="238"/>
    </location>
</feature>
<feature type="signal peptide" evidence="1">
    <location>
        <begin position="1"/>
        <end position="21"/>
    </location>
</feature>